<keyword evidence="9" id="KW-0807">Transducer</keyword>
<evidence type="ECO:0000313" key="13">
    <source>
        <dbReference type="Proteomes" id="UP000694559"/>
    </source>
</evidence>
<proteinExistence type="predicted"/>
<dbReference type="AlphaFoldDB" id="A0A8C6YI20"/>
<feature type="transmembrane region" description="Helical" evidence="10">
    <location>
        <begin position="94"/>
        <end position="114"/>
    </location>
</feature>
<protein>
    <submittedName>
        <fullName evidence="12">Relaxin family peptide/INSL5 receptor 4</fullName>
    </submittedName>
</protein>
<sequence length="422" mass="47399">MGVANERASPRPRSIVPFSFPSKSAASAPTSAGMLDLFSDDADVTLVSSDVSFGIRIFITTVYLLVCAAGLLGNSLVMYLIWRQKDRSTATINILVFSLAAADFQLSLMLPFWATEAALDFQWPFGQVMCKAVPSLTLLSIYANVFLLTAMAVTRYWLVVSTVEEGFRMTPRVAKGITVTLWAMAMGATIPTTVYAGVVSVAGVELCLFRFPSPYHLGIYQLQRVVFAFAVPLVIILTSYFLLLRFLKLHHITSHSLTRHNRVSATIRLVVGCFFICWFPNHVVTFWGILVKFGALPMDNTFHYLHTYVFPLTTCLAHANSCLNPILYCLIRREFQEAMKDTFRRLSSIENGAGKQVRRVGREWRFYSILPLPHPPSQATPTEPVVKMFESHHWQECSLNDTQAHRFLLQRVTASSSARHLE</sequence>
<dbReference type="GeneTree" id="ENSGT01130000278308"/>
<dbReference type="InterPro" id="IPR017452">
    <property type="entry name" value="GPCR_Rhodpsn_7TM"/>
</dbReference>
<evidence type="ECO:0000256" key="3">
    <source>
        <dbReference type="ARBA" id="ARBA00022989"/>
    </source>
</evidence>
<dbReference type="PRINTS" id="PR00237">
    <property type="entry name" value="GPCRRHODOPSN"/>
</dbReference>
<dbReference type="GO" id="GO:0019957">
    <property type="term" value="F:C-C chemokine binding"/>
    <property type="evidence" value="ECO:0007669"/>
    <property type="project" value="TreeGrafter"/>
</dbReference>
<evidence type="ECO:0000256" key="6">
    <source>
        <dbReference type="ARBA" id="ARBA00023157"/>
    </source>
</evidence>
<dbReference type="Proteomes" id="UP000694559">
    <property type="component" value="Unplaced"/>
</dbReference>
<organism evidence="12 13">
    <name type="scientific">Naja naja</name>
    <name type="common">Indian cobra</name>
    <dbReference type="NCBI Taxonomy" id="35670"/>
    <lineage>
        <taxon>Eukaryota</taxon>
        <taxon>Metazoa</taxon>
        <taxon>Chordata</taxon>
        <taxon>Craniata</taxon>
        <taxon>Vertebrata</taxon>
        <taxon>Euteleostomi</taxon>
        <taxon>Lepidosauria</taxon>
        <taxon>Squamata</taxon>
        <taxon>Bifurcata</taxon>
        <taxon>Unidentata</taxon>
        <taxon>Episquamata</taxon>
        <taxon>Toxicofera</taxon>
        <taxon>Serpentes</taxon>
        <taxon>Colubroidea</taxon>
        <taxon>Elapidae</taxon>
        <taxon>Elapinae</taxon>
        <taxon>Naja</taxon>
    </lineage>
</organism>
<keyword evidence="13" id="KW-1185">Reference proteome</keyword>
<evidence type="ECO:0000256" key="7">
    <source>
        <dbReference type="ARBA" id="ARBA00023170"/>
    </source>
</evidence>
<feature type="transmembrane region" description="Helical" evidence="10">
    <location>
        <begin position="265"/>
        <end position="289"/>
    </location>
</feature>
<evidence type="ECO:0000259" key="11">
    <source>
        <dbReference type="PROSITE" id="PS50262"/>
    </source>
</evidence>
<feature type="transmembrane region" description="Helical" evidence="10">
    <location>
        <begin position="309"/>
        <end position="331"/>
    </location>
</feature>
<dbReference type="GO" id="GO:0016493">
    <property type="term" value="F:C-C chemokine receptor activity"/>
    <property type="evidence" value="ECO:0007669"/>
    <property type="project" value="TreeGrafter"/>
</dbReference>
<evidence type="ECO:0000256" key="1">
    <source>
        <dbReference type="ARBA" id="ARBA00004141"/>
    </source>
</evidence>
<feature type="transmembrane region" description="Helical" evidence="10">
    <location>
        <begin position="57"/>
        <end position="82"/>
    </location>
</feature>
<dbReference type="GO" id="GO:0006955">
    <property type="term" value="P:immune response"/>
    <property type="evidence" value="ECO:0007669"/>
    <property type="project" value="TreeGrafter"/>
</dbReference>
<keyword evidence="8" id="KW-0325">Glycoprotein</keyword>
<accession>A0A8C6YI20</accession>
<reference evidence="12" key="1">
    <citation type="submission" date="2025-08" db="UniProtKB">
        <authorList>
            <consortium name="Ensembl"/>
        </authorList>
    </citation>
    <scope>IDENTIFICATION</scope>
</reference>
<dbReference type="PANTHER" id="PTHR10489:SF935">
    <property type="entry name" value="RELAXIN FAMILY PEPTIDE RECEPTOR 3.3A1-RELATED"/>
    <property type="match status" value="1"/>
</dbReference>
<evidence type="ECO:0000256" key="4">
    <source>
        <dbReference type="ARBA" id="ARBA00023040"/>
    </source>
</evidence>
<evidence type="ECO:0000256" key="10">
    <source>
        <dbReference type="SAM" id="Phobius"/>
    </source>
</evidence>
<dbReference type="PROSITE" id="PS50262">
    <property type="entry name" value="G_PROTEIN_RECEP_F1_2"/>
    <property type="match status" value="1"/>
</dbReference>
<feature type="transmembrane region" description="Helical" evidence="10">
    <location>
        <begin position="224"/>
        <end position="244"/>
    </location>
</feature>
<comment type="subcellular location">
    <subcellularLocation>
        <location evidence="1">Membrane</location>
        <topology evidence="1">Multi-pass membrane protein</topology>
    </subcellularLocation>
</comment>
<dbReference type="Pfam" id="PF00001">
    <property type="entry name" value="7tm_1"/>
    <property type="match status" value="1"/>
</dbReference>
<dbReference type="OMA" id="WVLGNCA"/>
<evidence type="ECO:0000313" key="12">
    <source>
        <dbReference type="Ensembl" id="ENSNNAP00000029184.1"/>
    </source>
</evidence>
<keyword evidence="7" id="KW-0675">Receptor</keyword>
<dbReference type="OrthoDB" id="9936726at2759"/>
<dbReference type="InterPro" id="IPR000276">
    <property type="entry name" value="GPCR_Rhodpsn"/>
</dbReference>
<evidence type="ECO:0000256" key="9">
    <source>
        <dbReference type="ARBA" id="ARBA00023224"/>
    </source>
</evidence>
<dbReference type="GO" id="GO:0060326">
    <property type="term" value="P:cell chemotaxis"/>
    <property type="evidence" value="ECO:0007669"/>
    <property type="project" value="TreeGrafter"/>
</dbReference>
<keyword evidence="3 10" id="KW-1133">Transmembrane helix</keyword>
<keyword evidence="5 10" id="KW-0472">Membrane</keyword>
<feature type="transmembrane region" description="Helical" evidence="10">
    <location>
        <begin position="134"/>
        <end position="158"/>
    </location>
</feature>
<evidence type="ECO:0000256" key="5">
    <source>
        <dbReference type="ARBA" id="ARBA00023136"/>
    </source>
</evidence>
<dbReference type="Gene3D" id="1.20.1070.10">
    <property type="entry name" value="Rhodopsin 7-helix transmembrane proteins"/>
    <property type="match status" value="1"/>
</dbReference>
<reference evidence="12" key="2">
    <citation type="submission" date="2025-09" db="UniProtKB">
        <authorList>
            <consortium name="Ensembl"/>
        </authorList>
    </citation>
    <scope>IDENTIFICATION</scope>
</reference>
<feature type="domain" description="G-protein coupled receptors family 1 profile" evidence="11">
    <location>
        <begin position="73"/>
        <end position="328"/>
    </location>
</feature>
<dbReference type="Ensembl" id="ENSNNAT00000030605.1">
    <property type="protein sequence ID" value="ENSNNAP00000029184.1"/>
    <property type="gene ID" value="ENSNNAG00000018732.1"/>
</dbReference>
<keyword evidence="6" id="KW-1015">Disulfide bond</keyword>
<dbReference type="PANTHER" id="PTHR10489">
    <property type="entry name" value="CELL ADHESION MOLECULE"/>
    <property type="match status" value="1"/>
</dbReference>
<dbReference type="InterPro" id="IPR050119">
    <property type="entry name" value="CCR1-9-like"/>
</dbReference>
<evidence type="ECO:0000256" key="8">
    <source>
        <dbReference type="ARBA" id="ARBA00023180"/>
    </source>
</evidence>
<gene>
    <name evidence="12" type="primary">RXFP4</name>
</gene>
<dbReference type="GO" id="GO:0009897">
    <property type="term" value="C:external side of plasma membrane"/>
    <property type="evidence" value="ECO:0007669"/>
    <property type="project" value="TreeGrafter"/>
</dbReference>
<dbReference type="GO" id="GO:0019722">
    <property type="term" value="P:calcium-mediated signaling"/>
    <property type="evidence" value="ECO:0007669"/>
    <property type="project" value="TreeGrafter"/>
</dbReference>
<keyword evidence="2 10" id="KW-0812">Transmembrane</keyword>
<feature type="transmembrane region" description="Helical" evidence="10">
    <location>
        <begin position="179"/>
        <end position="204"/>
    </location>
</feature>
<keyword evidence="4" id="KW-0297">G-protein coupled receptor</keyword>
<name>A0A8C6YI20_NAJNA</name>
<dbReference type="GO" id="GO:0007204">
    <property type="term" value="P:positive regulation of cytosolic calcium ion concentration"/>
    <property type="evidence" value="ECO:0007669"/>
    <property type="project" value="TreeGrafter"/>
</dbReference>
<evidence type="ECO:0000256" key="2">
    <source>
        <dbReference type="ARBA" id="ARBA00022692"/>
    </source>
</evidence>
<dbReference type="PRINTS" id="PR00241">
    <property type="entry name" value="ANGIOTENSINR"/>
</dbReference>
<dbReference type="SUPFAM" id="SSF81321">
    <property type="entry name" value="Family A G protein-coupled receptor-like"/>
    <property type="match status" value="1"/>
</dbReference>
<dbReference type="InterPro" id="IPR000248">
    <property type="entry name" value="ATII_rcpt"/>
</dbReference>